<evidence type="ECO:0000256" key="1">
    <source>
        <dbReference type="SAM" id="MobiDB-lite"/>
    </source>
</evidence>
<evidence type="ECO:0000313" key="4">
    <source>
        <dbReference type="Proteomes" id="UP000751190"/>
    </source>
</evidence>
<keyword evidence="2" id="KW-1133">Transmembrane helix</keyword>
<gene>
    <name evidence="3" type="ORF">KFE25_008489</name>
</gene>
<dbReference type="AlphaFoldDB" id="A0A8J5XQZ0"/>
<proteinExistence type="predicted"/>
<dbReference type="EMBL" id="JAGTXO010000001">
    <property type="protein sequence ID" value="KAG8470068.1"/>
    <property type="molecule type" value="Genomic_DNA"/>
</dbReference>
<keyword evidence="4" id="KW-1185">Reference proteome</keyword>
<feature type="region of interest" description="Disordered" evidence="1">
    <location>
        <begin position="1"/>
        <end position="28"/>
    </location>
</feature>
<feature type="compositionally biased region" description="Low complexity" evidence="1">
    <location>
        <begin position="1"/>
        <end position="22"/>
    </location>
</feature>
<dbReference type="OrthoDB" id="567881at2759"/>
<organism evidence="3 4">
    <name type="scientific">Diacronema lutheri</name>
    <name type="common">Unicellular marine alga</name>
    <name type="synonym">Monochrysis lutheri</name>
    <dbReference type="NCBI Taxonomy" id="2081491"/>
    <lineage>
        <taxon>Eukaryota</taxon>
        <taxon>Haptista</taxon>
        <taxon>Haptophyta</taxon>
        <taxon>Pavlovophyceae</taxon>
        <taxon>Pavlovales</taxon>
        <taxon>Pavlovaceae</taxon>
        <taxon>Diacronema</taxon>
    </lineage>
</organism>
<accession>A0A8J5XQZ0</accession>
<reference evidence="3" key="1">
    <citation type="submission" date="2021-05" db="EMBL/GenBank/DDBJ databases">
        <title>The genome of the haptophyte Pavlova lutheri (Diacronema luteri, Pavlovales) - a model for lipid biosynthesis in eukaryotic algae.</title>
        <authorList>
            <person name="Hulatt C.J."/>
            <person name="Posewitz M.C."/>
        </authorList>
    </citation>
    <scope>NUCLEOTIDE SEQUENCE</scope>
    <source>
        <strain evidence="3">NIVA-4/92</strain>
    </source>
</reference>
<keyword evidence="2" id="KW-0472">Membrane</keyword>
<keyword evidence="2" id="KW-0812">Transmembrane</keyword>
<dbReference type="Proteomes" id="UP000751190">
    <property type="component" value="Unassembled WGS sequence"/>
</dbReference>
<sequence>MSDRAAATRAQPAARGDAPAAAERTELEGTLPGQVISTLYPAGKRVVYGLLTEDVDPASVPDEAERARRREEAAASLTNIDAQERERRRVIGLLGMVGTGLYASGLLALRAGPAARASVALPLALALGYLESAETGL</sequence>
<name>A0A8J5XQZ0_DIALT</name>
<feature type="transmembrane region" description="Helical" evidence="2">
    <location>
        <begin position="90"/>
        <end position="108"/>
    </location>
</feature>
<evidence type="ECO:0000313" key="3">
    <source>
        <dbReference type="EMBL" id="KAG8470068.1"/>
    </source>
</evidence>
<protein>
    <submittedName>
        <fullName evidence="3">Uncharacterized protein</fullName>
    </submittedName>
</protein>
<evidence type="ECO:0000256" key="2">
    <source>
        <dbReference type="SAM" id="Phobius"/>
    </source>
</evidence>
<comment type="caution">
    <text evidence="3">The sequence shown here is derived from an EMBL/GenBank/DDBJ whole genome shotgun (WGS) entry which is preliminary data.</text>
</comment>